<evidence type="ECO:0000313" key="16">
    <source>
        <dbReference type="EMBL" id="MBB4860603.1"/>
    </source>
</evidence>
<evidence type="ECO:0000256" key="5">
    <source>
        <dbReference type="ARBA" id="ARBA00022723"/>
    </source>
</evidence>
<dbReference type="InterPro" id="IPR014430">
    <property type="entry name" value="Scs7"/>
</dbReference>
<keyword evidence="6" id="KW-0256">Endoplasmic reticulum</keyword>
<dbReference type="GO" id="GO:0080132">
    <property type="term" value="F:fatty acid 2-hydroxylase activity"/>
    <property type="evidence" value="ECO:0007669"/>
    <property type="project" value="InterPro"/>
</dbReference>
<evidence type="ECO:0000256" key="14">
    <source>
        <dbReference type="SAM" id="Phobius"/>
    </source>
</evidence>
<evidence type="ECO:0000256" key="3">
    <source>
        <dbReference type="ARBA" id="ARBA00022516"/>
    </source>
</evidence>
<protein>
    <submittedName>
        <fullName evidence="16">Sterol desaturase/sphingolipid hydroxylase (Fatty acid hydroxylase superfamily)</fullName>
    </submittedName>
</protein>
<keyword evidence="3" id="KW-0444">Lipid biosynthesis</keyword>
<feature type="transmembrane region" description="Helical" evidence="14">
    <location>
        <begin position="116"/>
        <end position="137"/>
    </location>
</feature>
<keyword evidence="12 14" id="KW-0472">Membrane</keyword>
<dbReference type="AlphaFoldDB" id="A0A7W7NXF3"/>
<dbReference type="PANTHER" id="PTHR12863">
    <property type="entry name" value="FATTY ACID HYDROXYLASE"/>
    <property type="match status" value="1"/>
</dbReference>
<keyword evidence="7" id="KW-0276">Fatty acid metabolism</keyword>
<dbReference type="InterPro" id="IPR006694">
    <property type="entry name" value="Fatty_acid_hydroxylase"/>
</dbReference>
<keyword evidence="4 14" id="KW-0812">Transmembrane</keyword>
<organism evidence="16 17">
    <name type="scientific">Novosphingobium chloroacetimidivorans</name>
    <dbReference type="NCBI Taxonomy" id="1428314"/>
    <lineage>
        <taxon>Bacteria</taxon>
        <taxon>Pseudomonadati</taxon>
        <taxon>Pseudomonadota</taxon>
        <taxon>Alphaproteobacteria</taxon>
        <taxon>Sphingomonadales</taxon>
        <taxon>Sphingomonadaceae</taxon>
        <taxon>Novosphingobium</taxon>
    </lineage>
</organism>
<name>A0A7W7NXF3_9SPHN</name>
<keyword evidence="13" id="KW-0275">Fatty acid biosynthesis</keyword>
<comment type="subcellular location">
    <subcellularLocation>
        <location evidence="2">Endoplasmic reticulum membrane</location>
        <topology evidence="2">Multi-pass membrane protein</topology>
    </subcellularLocation>
</comment>
<dbReference type="GO" id="GO:0005506">
    <property type="term" value="F:iron ion binding"/>
    <property type="evidence" value="ECO:0007669"/>
    <property type="project" value="InterPro"/>
</dbReference>
<comment type="caution">
    <text evidence="16">The sequence shown here is derived from an EMBL/GenBank/DDBJ whole genome shotgun (WGS) entry which is preliminary data.</text>
</comment>
<dbReference type="GO" id="GO:0006633">
    <property type="term" value="P:fatty acid biosynthetic process"/>
    <property type="evidence" value="ECO:0007669"/>
    <property type="project" value="UniProtKB-KW"/>
</dbReference>
<gene>
    <name evidence="16" type="ORF">HNO88_003947</name>
</gene>
<evidence type="ECO:0000256" key="10">
    <source>
        <dbReference type="ARBA" id="ARBA00023002"/>
    </source>
</evidence>
<feature type="domain" description="Fatty acid hydroxylase" evidence="15">
    <location>
        <begin position="67"/>
        <end position="204"/>
    </location>
</feature>
<keyword evidence="5" id="KW-0479">Metal-binding</keyword>
<keyword evidence="8" id="KW-0862">Zinc</keyword>
<evidence type="ECO:0000256" key="2">
    <source>
        <dbReference type="ARBA" id="ARBA00004477"/>
    </source>
</evidence>
<evidence type="ECO:0000259" key="15">
    <source>
        <dbReference type="Pfam" id="PF04116"/>
    </source>
</evidence>
<dbReference type="Pfam" id="PF04116">
    <property type="entry name" value="FA_hydroxylase"/>
    <property type="match status" value="1"/>
</dbReference>
<keyword evidence="9 14" id="KW-1133">Transmembrane helix</keyword>
<dbReference type="Proteomes" id="UP000555448">
    <property type="component" value="Unassembled WGS sequence"/>
</dbReference>
<keyword evidence="17" id="KW-1185">Reference proteome</keyword>
<comment type="cofactor">
    <cofactor evidence="1">
        <name>Zn(2+)</name>
        <dbReference type="ChEBI" id="CHEBI:29105"/>
    </cofactor>
</comment>
<sequence>MLLSTVIAMPSSTSSLQRARLFKSAYLEKLTLMSPRTFVASWSLLLPTIAWAGWGFAGAWQGAGLVMAGLLVWTLFEYAMHRYPFHFTTQQPVLRRLVFLTHGNHHENPNDPLRNLMPLLVSLPVSAVAWASSLALLGSAGTWLFLGWMTGYVIYDLLHYACHQWPMSGRLGIALKRHHMRHHHFDETGNFAISAIFWDRVFGTRISSLKR</sequence>
<accession>A0A7W7NXF3</accession>
<keyword evidence="10" id="KW-0560">Oxidoreductase</keyword>
<evidence type="ECO:0000256" key="13">
    <source>
        <dbReference type="ARBA" id="ARBA00023160"/>
    </source>
</evidence>
<evidence type="ECO:0000256" key="9">
    <source>
        <dbReference type="ARBA" id="ARBA00022989"/>
    </source>
</evidence>
<evidence type="ECO:0000256" key="11">
    <source>
        <dbReference type="ARBA" id="ARBA00023098"/>
    </source>
</evidence>
<dbReference type="EMBL" id="JACHLR010000025">
    <property type="protein sequence ID" value="MBB4860603.1"/>
    <property type="molecule type" value="Genomic_DNA"/>
</dbReference>
<evidence type="ECO:0000256" key="4">
    <source>
        <dbReference type="ARBA" id="ARBA00022692"/>
    </source>
</evidence>
<dbReference type="GO" id="GO:0016020">
    <property type="term" value="C:membrane"/>
    <property type="evidence" value="ECO:0007669"/>
    <property type="project" value="InterPro"/>
</dbReference>
<evidence type="ECO:0000256" key="1">
    <source>
        <dbReference type="ARBA" id="ARBA00001947"/>
    </source>
</evidence>
<evidence type="ECO:0000256" key="12">
    <source>
        <dbReference type="ARBA" id="ARBA00023136"/>
    </source>
</evidence>
<proteinExistence type="predicted"/>
<reference evidence="16 17" key="1">
    <citation type="submission" date="2020-08" db="EMBL/GenBank/DDBJ databases">
        <title>Functional genomics of gut bacteria from endangered species of beetles.</title>
        <authorList>
            <person name="Carlos-Shanley C."/>
        </authorList>
    </citation>
    <scope>NUCLEOTIDE SEQUENCE [LARGE SCALE GENOMIC DNA]</scope>
    <source>
        <strain evidence="16 17">S00245</strain>
    </source>
</reference>
<evidence type="ECO:0000256" key="6">
    <source>
        <dbReference type="ARBA" id="ARBA00022824"/>
    </source>
</evidence>
<keyword evidence="11" id="KW-0443">Lipid metabolism</keyword>
<evidence type="ECO:0000256" key="8">
    <source>
        <dbReference type="ARBA" id="ARBA00022833"/>
    </source>
</evidence>
<evidence type="ECO:0000256" key="7">
    <source>
        <dbReference type="ARBA" id="ARBA00022832"/>
    </source>
</evidence>
<dbReference type="PANTHER" id="PTHR12863:SF1">
    <property type="entry name" value="FATTY ACID 2-HYDROXYLASE"/>
    <property type="match status" value="1"/>
</dbReference>
<evidence type="ECO:0000313" key="17">
    <source>
        <dbReference type="Proteomes" id="UP000555448"/>
    </source>
</evidence>